<keyword evidence="2" id="KW-1185">Reference proteome</keyword>
<protein>
    <submittedName>
        <fullName evidence="1">Uncharacterized protein</fullName>
    </submittedName>
</protein>
<dbReference type="EMBL" id="JAOL01000188">
    <property type="protein sequence ID" value="EUA85807.1"/>
    <property type="molecule type" value="Genomic_DNA"/>
</dbReference>
<sequence>MQQAVQPLHRLSNQLIGKYLILWPARLGQAVTIARANAVRNWTFTS</sequence>
<comment type="caution">
    <text evidence="1">The sequence shown here is derived from an EMBL/GenBank/DDBJ whole genome shotgun (WGS) entry which is preliminary data.</text>
</comment>
<evidence type="ECO:0000313" key="2">
    <source>
        <dbReference type="Proteomes" id="UP000020681"/>
    </source>
</evidence>
<proteinExistence type="predicted"/>
<organism evidence="1 2">
    <name type="scientific">Mycobacterium ulcerans str. Harvey</name>
    <dbReference type="NCBI Taxonomy" id="1299332"/>
    <lineage>
        <taxon>Bacteria</taxon>
        <taxon>Bacillati</taxon>
        <taxon>Actinomycetota</taxon>
        <taxon>Actinomycetes</taxon>
        <taxon>Mycobacteriales</taxon>
        <taxon>Mycobacteriaceae</taxon>
        <taxon>Mycobacterium</taxon>
        <taxon>Mycobacterium ulcerans group</taxon>
    </lineage>
</organism>
<name>A0ABN0QMD3_MYCUL</name>
<dbReference type="Proteomes" id="UP000020681">
    <property type="component" value="Unassembled WGS sequence"/>
</dbReference>
<reference evidence="1 2" key="1">
    <citation type="submission" date="2014-01" db="EMBL/GenBank/DDBJ databases">
        <authorList>
            <person name="Dobos K."/>
            <person name="Lenaerts A."/>
            <person name="Ordway D."/>
            <person name="DeGroote M.A."/>
            <person name="Parker T."/>
            <person name="Sizemore C."/>
            <person name="Tallon L.J."/>
            <person name="Sadzewicz L.K."/>
            <person name="Sengamalay N."/>
            <person name="Fraser C.M."/>
            <person name="Hine E."/>
            <person name="Shefchek K.A."/>
            <person name="Das S.P."/>
            <person name="Tettelin H."/>
        </authorList>
    </citation>
    <scope>NUCLEOTIDE SEQUENCE [LARGE SCALE GENOMIC DNA]</scope>
    <source>
        <strain evidence="1 2">Harvey</strain>
    </source>
</reference>
<evidence type="ECO:0000313" key="1">
    <source>
        <dbReference type="EMBL" id="EUA85807.1"/>
    </source>
</evidence>
<gene>
    <name evidence="1" type="ORF">I551_7712</name>
</gene>
<accession>A0ABN0QMD3</accession>